<reference evidence="2 3" key="1">
    <citation type="journal article" date="2020" name="Int. J. Syst. Evol. Microbiol.">
        <title>Reclassification of Streptomyces castelarensis and Streptomyces sporoclivatus as later heterotypic synonyms of Streptomyces antimycoticus.</title>
        <authorList>
            <person name="Komaki H."/>
            <person name="Tamura T."/>
        </authorList>
    </citation>
    <scope>NUCLEOTIDE SEQUENCE [LARGE SCALE GENOMIC DNA]</scope>
    <source>
        <strain evidence="2 3">NBRC 100767</strain>
    </source>
</reference>
<dbReference type="AlphaFoldDB" id="A0A499V358"/>
<accession>A0A499V358</accession>
<dbReference type="Proteomes" id="UP000463951">
    <property type="component" value="Chromosome"/>
</dbReference>
<protein>
    <submittedName>
        <fullName evidence="2">Uncharacterized protein</fullName>
    </submittedName>
</protein>
<organism evidence="2 3">
    <name type="scientific">Streptomyces antimycoticus</name>
    <dbReference type="NCBI Taxonomy" id="68175"/>
    <lineage>
        <taxon>Bacteria</taxon>
        <taxon>Bacillati</taxon>
        <taxon>Actinomycetota</taxon>
        <taxon>Actinomycetes</taxon>
        <taxon>Kitasatosporales</taxon>
        <taxon>Streptomycetaceae</taxon>
        <taxon>Streptomyces</taxon>
        <taxon>Streptomyces violaceusniger group</taxon>
    </lineage>
</organism>
<evidence type="ECO:0000313" key="3">
    <source>
        <dbReference type="Proteomes" id="UP000463951"/>
    </source>
</evidence>
<proteinExistence type="predicted"/>
<feature type="region of interest" description="Disordered" evidence="1">
    <location>
        <begin position="19"/>
        <end position="43"/>
    </location>
</feature>
<sequence>MLHLVFGTSLRFVKLRGKEGKGVVPTESPAGKAPARSQQADALGNQQAMLTVAADVFVTASTHRPAGSRHRAGVGMATIHGVPAVRPGSPPPPCRQRGRAASSGGRAVHGTGAAVPARAALCSRSYSSRVGGRCRRCAPQAASVTCVAAATASAPFAFVRKERRYGCSSA</sequence>
<feature type="region of interest" description="Disordered" evidence="1">
    <location>
        <begin position="82"/>
        <end position="110"/>
    </location>
</feature>
<gene>
    <name evidence="2" type="ORF">SSPO_099780</name>
</gene>
<evidence type="ECO:0000256" key="1">
    <source>
        <dbReference type="SAM" id="MobiDB-lite"/>
    </source>
</evidence>
<dbReference type="EMBL" id="AP019620">
    <property type="protein sequence ID" value="BBJ47260.1"/>
    <property type="molecule type" value="Genomic_DNA"/>
</dbReference>
<name>A0A499V358_9ACTN</name>
<evidence type="ECO:0000313" key="2">
    <source>
        <dbReference type="EMBL" id="BBJ47260.1"/>
    </source>
</evidence>